<keyword evidence="4 5" id="KW-0732">Signal</keyword>
<dbReference type="InterPro" id="IPR006060">
    <property type="entry name" value="Maltose/Cyclodextrin-bd"/>
</dbReference>
<comment type="subcellular location">
    <subcellularLocation>
        <location evidence="5">Cell membrane</location>
        <topology evidence="5">Lipid-anchor</topology>
    </subcellularLocation>
</comment>
<feature type="chain" id="PRO_5039751718" description="Maltodextrin-binding protein" evidence="5">
    <location>
        <begin position="21"/>
        <end position="408"/>
    </location>
</feature>
<evidence type="ECO:0000256" key="2">
    <source>
        <dbReference type="ARBA" id="ARBA00022448"/>
    </source>
</evidence>
<dbReference type="GO" id="GO:0015768">
    <property type="term" value="P:maltose transport"/>
    <property type="evidence" value="ECO:0007669"/>
    <property type="project" value="TreeGrafter"/>
</dbReference>
<evidence type="ECO:0000256" key="3">
    <source>
        <dbReference type="ARBA" id="ARBA00022597"/>
    </source>
</evidence>
<dbReference type="InterPro" id="IPR006059">
    <property type="entry name" value="SBP"/>
</dbReference>
<name>A0A1V4IKH2_9CLOT</name>
<dbReference type="GO" id="GO:0055052">
    <property type="term" value="C:ATP-binding cassette (ABC) transporter complex, substrate-binding subunit-containing"/>
    <property type="evidence" value="ECO:0007669"/>
    <property type="project" value="TreeGrafter"/>
</dbReference>
<keyword evidence="3 5" id="KW-0762">Sugar transport</keyword>
<keyword evidence="5" id="KW-0472">Membrane</keyword>
<sequence length="408" mass="44738">MSKKFLSLLLAGSLITTVFAGCGSQGANASKTKKSNEQVTIKVWHMLEPKVVDTIKEAFKDFEDKNPNIKVDFQRQENLGDKVTMIGNSKNDVDLVAAPHDWVGKYAAMGVMSDITDKIDKKVFDEIIPSAVDAVKYKGKVYGVPSTVETVTLLYNKDMLPNPPKTTDELLQIAKTMTKDGKYGFLTVPNDVYFNSAWIYGFGGKILDDQGNSVLNSEGTIEAYKFLQELAQYYPKNLDAGMVNDLFKNKKAAAIVAGPWSIKDIKAAGVNYGIATLPVISKNNQKPTPYMTVQTMMLCKNSKHKDAAIKVMEFFAGSKVGEALAKSAGSIPANTRAYDSQEVKSNAEVMGYMEQVKTAIAMPNIPQMAAVWEPVKNSLTNSVVLKGDPKSAIEKADKKIQEDIKNMK</sequence>
<dbReference type="EMBL" id="MZGV01000033">
    <property type="protein sequence ID" value="OPJ60324.1"/>
    <property type="molecule type" value="Genomic_DNA"/>
</dbReference>
<evidence type="ECO:0000256" key="5">
    <source>
        <dbReference type="RuleBase" id="RU365005"/>
    </source>
</evidence>
<organism evidence="6 7">
    <name type="scientific">Clostridium oryzae</name>
    <dbReference type="NCBI Taxonomy" id="1450648"/>
    <lineage>
        <taxon>Bacteria</taxon>
        <taxon>Bacillati</taxon>
        <taxon>Bacillota</taxon>
        <taxon>Clostridia</taxon>
        <taxon>Eubacteriales</taxon>
        <taxon>Clostridiaceae</taxon>
        <taxon>Clostridium</taxon>
    </lineage>
</organism>
<dbReference type="OrthoDB" id="9766758at2"/>
<keyword evidence="2 5" id="KW-0813">Transport</keyword>
<evidence type="ECO:0000256" key="1">
    <source>
        <dbReference type="ARBA" id="ARBA00008520"/>
    </source>
</evidence>
<dbReference type="Gene3D" id="3.40.190.10">
    <property type="entry name" value="Periplasmic binding protein-like II"/>
    <property type="match status" value="2"/>
</dbReference>
<dbReference type="Pfam" id="PF13416">
    <property type="entry name" value="SBP_bac_8"/>
    <property type="match status" value="1"/>
</dbReference>
<proteinExistence type="inferred from homology"/>
<comment type="caution">
    <text evidence="6">The sequence shown here is derived from an EMBL/GenBank/DDBJ whole genome shotgun (WGS) entry which is preliminary data.</text>
</comment>
<feature type="signal peptide" evidence="5">
    <location>
        <begin position="1"/>
        <end position="20"/>
    </location>
</feature>
<dbReference type="STRING" id="1450648.CLORY_28990"/>
<evidence type="ECO:0000313" key="7">
    <source>
        <dbReference type="Proteomes" id="UP000190080"/>
    </source>
</evidence>
<dbReference type="PANTHER" id="PTHR30061:SF50">
    <property type="entry name" value="MALTOSE_MALTODEXTRIN-BINDING PERIPLASMIC PROTEIN"/>
    <property type="match status" value="1"/>
</dbReference>
<keyword evidence="5" id="KW-0449">Lipoprotein</keyword>
<dbReference type="GO" id="GO:0015144">
    <property type="term" value="F:carbohydrate transmembrane transporter activity"/>
    <property type="evidence" value="ECO:0007669"/>
    <property type="project" value="InterPro"/>
</dbReference>
<keyword evidence="5" id="KW-1003">Cell membrane</keyword>
<dbReference type="Proteomes" id="UP000190080">
    <property type="component" value="Unassembled WGS sequence"/>
</dbReference>
<dbReference type="GO" id="GO:0042956">
    <property type="term" value="P:maltodextrin transmembrane transport"/>
    <property type="evidence" value="ECO:0007669"/>
    <property type="project" value="TreeGrafter"/>
</dbReference>
<evidence type="ECO:0000256" key="4">
    <source>
        <dbReference type="ARBA" id="ARBA00022729"/>
    </source>
</evidence>
<dbReference type="RefSeq" id="WP_079425695.1">
    <property type="nucleotide sequence ID" value="NZ_MZGV01000033.1"/>
</dbReference>
<evidence type="ECO:0000313" key="6">
    <source>
        <dbReference type="EMBL" id="OPJ60324.1"/>
    </source>
</evidence>
<gene>
    <name evidence="6" type="primary">malX</name>
    <name evidence="6" type="ORF">CLORY_28990</name>
</gene>
<dbReference type="PRINTS" id="PR00181">
    <property type="entry name" value="MALTOSEBP"/>
</dbReference>
<reference evidence="6 7" key="1">
    <citation type="submission" date="2017-03" db="EMBL/GenBank/DDBJ databases">
        <title>Genome sequence of Clostridium oryzae DSM 28571.</title>
        <authorList>
            <person name="Poehlein A."/>
            <person name="Daniel R."/>
        </authorList>
    </citation>
    <scope>NUCLEOTIDE SEQUENCE [LARGE SCALE GENOMIC DNA]</scope>
    <source>
        <strain evidence="6 7">DSM 28571</strain>
    </source>
</reference>
<accession>A0A1V4IKH2</accession>
<dbReference type="PROSITE" id="PS51257">
    <property type="entry name" value="PROKAR_LIPOPROTEIN"/>
    <property type="match status" value="1"/>
</dbReference>
<keyword evidence="7" id="KW-1185">Reference proteome</keyword>
<dbReference type="GO" id="GO:1901982">
    <property type="term" value="F:maltose binding"/>
    <property type="evidence" value="ECO:0007669"/>
    <property type="project" value="TreeGrafter"/>
</dbReference>
<dbReference type="PANTHER" id="PTHR30061">
    <property type="entry name" value="MALTOSE-BINDING PERIPLASMIC PROTEIN"/>
    <property type="match status" value="1"/>
</dbReference>
<dbReference type="SUPFAM" id="SSF53850">
    <property type="entry name" value="Periplasmic binding protein-like II"/>
    <property type="match status" value="1"/>
</dbReference>
<protein>
    <recommendedName>
        <fullName evidence="5">Maltodextrin-binding protein</fullName>
    </recommendedName>
</protein>
<dbReference type="AlphaFoldDB" id="A0A1V4IKH2"/>
<comment type="similarity">
    <text evidence="1 5">Belongs to the bacterial solute-binding protein 1 family.</text>
</comment>